<reference evidence="1 2" key="2">
    <citation type="journal article" date="2022" name="Mol. Ecol. Resour.">
        <title>The genomes of chicory, endive, great burdock and yacon provide insights into Asteraceae paleo-polyploidization history and plant inulin production.</title>
        <authorList>
            <person name="Fan W."/>
            <person name="Wang S."/>
            <person name="Wang H."/>
            <person name="Wang A."/>
            <person name="Jiang F."/>
            <person name="Liu H."/>
            <person name="Zhao H."/>
            <person name="Xu D."/>
            <person name="Zhang Y."/>
        </authorList>
    </citation>
    <scope>NUCLEOTIDE SEQUENCE [LARGE SCALE GENOMIC DNA]</scope>
    <source>
        <strain evidence="2">cv. Yunnan</strain>
        <tissue evidence="1">Leaves</tissue>
    </source>
</reference>
<dbReference type="EMBL" id="CM042029">
    <property type="protein sequence ID" value="KAI3795286.1"/>
    <property type="molecule type" value="Genomic_DNA"/>
</dbReference>
<dbReference type="Proteomes" id="UP001056120">
    <property type="component" value="Linkage Group LG12"/>
</dbReference>
<accession>A0ACB9HJ04</accession>
<organism evidence="1 2">
    <name type="scientific">Smallanthus sonchifolius</name>
    <dbReference type="NCBI Taxonomy" id="185202"/>
    <lineage>
        <taxon>Eukaryota</taxon>
        <taxon>Viridiplantae</taxon>
        <taxon>Streptophyta</taxon>
        <taxon>Embryophyta</taxon>
        <taxon>Tracheophyta</taxon>
        <taxon>Spermatophyta</taxon>
        <taxon>Magnoliopsida</taxon>
        <taxon>eudicotyledons</taxon>
        <taxon>Gunneridae</taxon>
        <taxon>Pentapetalae</taxon>
        <taxon>asterids</taxon>
        <taxon>campanulids</taxon>
        <taxon>Asterales</taxon>
        <taxon>Asteraceae</taxon>
        <taxon>Asteroideae</taxon>
        <taxon>Heliantheae alliance</taxon>
        <taxon>Millerieae</taxon>
        <taxon>Smallanthus</taxon>
    </lineage>
</organism>
<protein>
    <submittedName>
        <fullName evidence="1">Uncharacterized protein</fullName>
    </submittedName>
</protein>
<keyword evidence="2" id="KW-1185">Reference proteome</keyword>
<gene>
    <name evidence="1" type="ORF">L1987_37937</name>
</gene>
<evidence type="ECO:0000313" key="2">
    <source>
        <dbReference type="Proteomes" id="UP001056120"/>
    </source>
</evidence>
<sequence length="111" mass="12029">MIHLGHGDPSIYPCFRVSTSVGDALVESIRSTKFNGYLAGVGIGLARSAIPEYLSKDLPYDITNDDVFVTAGANHAIVVVLTVLCHIGANILFPRPNYPVYEETSREHGIL</sequence>
<evidence type="ECO:0000313" key="1">
    <source>
        <dbReference type="EMBL" id="KAI3795286.1"/>
    </source>
</evidence>
<proteinExistence type="predicted"/>
<reference evidence="2" key="1">
    <citation type="journal article" date="2022" name="Mol. Ecol. Resour.">
        <title>The genomes of chicory, endive, great burdock and yacon provide insights into Asteraceae palaeo-polyploidization history and plant inulin production.</title>
        <authorList>
            <person name="Fan W."/>
            <person name="Wang S."/>
            <person name="Wang H."/>
            <person name="Wang A."/>
            <person name="Jiang F."/>
            <person name="Liu H."/>
            <person name="Zhao H."/>
            <person name="Xu D."/>
            <person name="Zhang Y."/>
        </authorList>
    </citation>
    <scope>NUCLEOTIDE SEQUENCE [LARGE SCALE GENOMIC DNA]</scope>
    <source>
        <strain evidence="2">cv. Yunnan</strain>
    </source>
</reference>
<comment type="caution">
    <text evidence="1">The sequence shown here is derived from an EMBL/GenBank/DDBJ whole genome shotgun (WGS) entry which is preliminary data.</text>
</comment>
<name>A0ACB9HJ04_9ASTR</name>